<dbReference type="Proteomes" id="UP000317646">
    <property type="component" value="Unassembled WGS sequence"/>
</dbReference>
<evidence type="ECO:0000313" key="7">
    <source>
        <dbReference type="EMBL" id="TPG63038.1"/>
    </source>
</evidence>
<feature type="domain" description="NfeD-like C-terminal" evidence="6">
    <location>
        <begin position="102"/>
        <end position="149"/>
    </location>
</feature>
<dbReference type="AlphaFoldDB" id="A0A502GNN3"/>
<keyword evidence="8" id="KW-1185">Reference proteome</keyword>
<feature type="transmembrane region" description="Helical" evidence="5">
    <location>
        <begin position="51"/>
        <end position="71"/>
    </location>
</feature>
<comment type="subcellular location">
    <subcellularLocation>
        <location evidence="1">Membrane</location>
        <topology evidence="1">Multi-pass membrane protein</topology>
    </subcellularLocation>
</comment>
<accession>A0A502GNN3</accession>
<dbReference type="InterPro" id="IPR012340">
    <property type="entry name" value="NA-bd_OB-fold"/>
</dbReference>
<keyword evidence="4 5" id="KW-0472">Membrane</keyword>
<dbReference type="EMBL" id="RCYZ01000008">
    <property type="protein sequence ID" value="TPG63038.1"/>
    <property type="molecule type" value="Genomic_DNA"/>
</dbReference>
<dbReference type="OrthoDB" id="1120520at2"/>
<keyword evidence="2 5" id="KW-0812">Transmembrane</keyword>
<evidence type="ECO:0000259" key="6">
    <source>
        <dbReference type="Pfam" id="PF01957"/>
    </source>
</evidence>
<dbReference type="RefSeq" id="WP_140468918.1">
    <property type="nucleotide sequence ID" value="NZ_RCYZ01000008.1"/>
</dbReference>
<evidence type="ECO:0000256" key="2">
    <source>
        <dbReference type="ARBA" id="ARBA00022692"/>
    </source>
</evidence>
<dbReference type="InterPro" id="IPR052165">
    <property type="entry name" value="Membrane_assoc_protease"/>
</dbReference>
<protein>
    <recommendedName>
        <fullName evidence="6">NfeD-like C-terminal domain-containing protein</fullName>
    </recommendedName>
</protein>
<dbReference type="Gene3D" id="2.40.50.140">
    <property type="entry name" value="Nucleic acid-binding proteins"/>
    <property type="match status" value="1"/>
</dbReference>
<proteinExistence type="predicted"/>
<evidence type="ECO:0000256" key="1">
    <source>
        <dbReference type="ARBA" id="ARBA00004141"/>
    </source>
</evidence>
<sequence length="152" mass="15945">MLTIALLLLFGLLFLAAEVIFIPGTTVVGFVGFGLLAWGVWLGYRDLGTPSGNVALAGAGALAGMILYLGLRPKNLARAALNEVNDASVLDVRRADVPTGTLGRTLSALRPAGTVLFGEERREAVTRGEFVDAGREVRVLGIEQNRIVVAGA</sequence>
<dbReference type="PANTHER" id="PTHR33507:SF3">
    <property type="entry name" value="INNER MEMBRANE PROTEIN YBBJ"/>
    <property type="match status" value="1"/>
</dbReference>
<organism evidence="7 8">
    <name type="scientific">Hymenobacter nivis</name>
    <dbReference type="NCBI Taxonomy" id="1850093"/>
    <lineage>
        <taxon>Bacteria</taxon>
        <taxon>Pseudomonadati</taxon>
        <taxon>Bacteroidota</taxon>
        <taxon>Cytophagia</taxon>
        <taxon>Cytophagales</taxon>
        <taxon>Hymenobacteraceae</taxon>
        <taxon>Hymenobacter</taxon>
    </lineage>
</organism>
<dbReference type="InterPro" id="IPR002810">
    <property type="entry name" value="NfeD-like_C"/>
</dbReference>
<evidence type="ECO:0000256" key="4">
    <source>
        <dbReference type="ARBA" id="ARBA00023136"/>
    </source>
</evidence>
<keyword evidence="3 5" id="KW-1133">Transmembrane helix</keyword>
<evidence type="ECO:0000256" key="5">
    <source>
        <dbReference type="SAM" id="Phobius"/>
    </source>
</evidence>
<reference evidence="7 8" key="1">
    <citation type="journal article" date="2019" name="Environ. Microbiol.">
        <title>Species interactions and distinct microbial communities in high Arctic permafrost affected cryosols are associated with the CH4 and CO2 gas fluxes.</title>
        <authorList>
            <person name="Altshuler I."/>
            <person name="Hamel J."/>
            <person name="Turney S."/>
            <person name="Magnuson E."/>
            <person name="Levesque R."/>
            <person name="Greer C."/>
            <person name="Whyte L.G."/>
        </authorList>
    </citation>
    <scope>NUCLEOTIDE SEQUENCE [LARGE SCALE GENOMIC DNA]</scope>
    <source>
        <strain evidence="7 8">S9.2P</strain>
    </source>
</reference>
<dbReference type="PANTHER" id="PTHR33507">
    <property type="entry name" value="INNER MEMBRANE PROTEIN YBBJ"/>
    <property type="match status" value="1"/>
</dbReference>
<evidence type="ECO:0000256" key="3">
    <source>
        <dbReference type="ARBA" id="ARBA00022989"/>
    </source>
</evidence>
<dbReference type="Pfam" id="PF01957">
    <property type="entry name" value="NfeD"/>
    <property type="match status" value="1"/>
</dbReference>
<dbReference type="GO" id="GO:0005886">
    <property type="term" value="C:plasma membrane"/>
    <property type="evidence" value="ECO:0007669"/>
    <property type="project" value="TreeGrafter"/>
</dbReference>
<name>A0A502GNN3_9BACT</name>
<gene>
    <name evidence="7" type="ORF">EAH73_18455</name>
</gene>
<evidence type="ECO:0000313" key="8">
    <source>
        <dbReference type="Proteomes" id="UP000317646"/>
    </source>
</evidence>
<comment type="caution">
    <text evidence="7">The sequence shown here is derived from an EMBL/GenBank/DDBJ whole genome shotgun (WGS) entry which is preliminary data.</text>
</comment>